<evidence type="ECO:0000313" key="2">
    <source>
        <dbReference type="EMBL" id="GMN38954.1"/>
    </source>
</evidence>
<organism evidence="2 3">
    <name type="scientific">Ficus carica</name>
    <name type="common">Common fig</name>
    <dbReference type="NCBI Taxonomy" id="3494"/>
    <lineage>
        <taxon>Eukaryota</taxon>
        <taxon>Viridiplantae</taxon>
        <taxon>Streptophyta</taxon>
        <taxon>Embryophyta</taxon>
        <taxon>Tracheophyta</taxon>
        <taxon>Spermatophyta</taxon>
        <taxon>Magnoliopsida</taxon>
        <taxon>eudicotyledons</taxon>
        <taxon>Gunneridae</taxon>
        <taxon>Pentapetalae</taxon>
        <taxon>rosids</taxon>
        <taxon>fabids</taxon>
        <taxon>Rosales</taxon>
        <taxon>Moraceae</taxon>
        <taxon>Ficeae</taxon>
        <taxon>Ficus</taxon>
    </lineage>
</organism>
<dbReference type="InterPro" id="IPR053772">
    <property type="entry name" value="At1g61320/At1g61330-like"/>
</dbReference>
<reference evidence="2" key="1">
    <citation type="submission" date="2023-07" db="EMBL/GenBank/DDBJ databases">
        <title>draft genome sequence of fig (Ficus carica).</title>
        <authorList>
            <person name="Takahashi T."/>
            <person name="Nishimura K."/>
        </authorList>
    </citation>
    <scope>NUCLEOTIDE SEQUENCE</scope>
</reference>
<protein>
    <recommendedName>
        <fullName evidence="1">F-box domain-containing protein</fullName>
    </recommendedName>
</protein>
<dbReference type="PANTHER" id="PTHR34145:SF51">
    <property type="entry name" value="FBD DOMAIN-CONTAINING PROTEIN"/>
    <property type="match status" value="1"/>
</dbReference>
<gene>
    <name evidence="2" type="ORF">TIFTF001_008183</name>
</gene>
<dbReference type="SUPFAM" id="SSF52047">
    <property type="entry name" value="RNI-like"/>
    <property type="match status" value="1"/>
</dbReference>
<dbReference type="AlphaFoldDB" id="A0AA87ZKX0"/>
<name>A0AA87ZKX0_FICCA</name>
<evidence type="ECO:0000313" key="3">
    <source>
        <dbReference type="Proteomes" id="UP001187192"/>
    </source>
</evidence>
<dbReference type="InterPro" id="IPR055357">
    <property type="entry name" value="LRR_At1g61320_AtMIF1"/>
</dbReference>
<dbReference type="Gene3D" id="3.80.10.10">
    <property type="entry name" value="Ribonuclease Inhibitor"/>
    <property type="match status" value="1"/>
</dbReference>
<dbReference type="Proteomes" id="UP001187192">
    <property type="component" value="Unassembled WGS sequence"/>
</dbReference>
<dbReference type="InterPro" id="IPR036047">
    <property type="entry name" value="F-box-like_dom_sf"/>
</dbReference>
<sequence>MAMEETKAVKKTSSTAVDRLSDLPENLIHEIMSFLSPAEAGRMSILSKRLSSAHLSFPLLDFQCRYCHHASPFDQHSVLDSVRNSLQRRRLSFDNSSSDLINNIKSLSFDVFVSNKVGDFLSTLNTVNKLLQYLVNFSLFHKIPHLLINCDGDYRHFHEHHWLDNILDVGQIESFPTSLFSAKSSTIKTLNLSGVLFGFQDLILACPLIEDFHLVDWLGLETIRVSSSAKLIKQIFIQGCSGLQRIDVDSDARLESFSYTGPLLKQSQIININLASPKSLKFLELRRAGITDQWVRNNVFECKSLEILVLEDCRMIKNIRLHDNEHLKDLELKNCNAVECVDVVVAGLESFQFGKRVDYDQPPHCRININCCKRLKNLVISGVVVTEKWIVENLSGQAYLENLEFKSCALALNNPIKVYLENLKSMDFRGCPRLPSLEIESPNLISFRYSGKLLSSPPVILVSSQNVKVVEIYFENLDNEAEGFYKTLRDFLSCFAHCKRVILHTLGHFTDELFIYPEQVRNTLIPPLYDVNHLEIQVPVVGSERFLELVDSLLWLAPHLESISFLVGYIIPETKSSIKVRSVSNIPLYYGVPVDSDDKVVEDDIISCCSPSPVKCWRHGLIEVAIENFEDCVRTSLKSYFIENAKARITLI</sequence>
<dbReference type="Gramene" id="FCD_00005054-RA">
    <property type="protein sequence ID" value="FCD_00005054-RA:cds"/>
    <property type="gene ID" value="FCD_00005054"/>
</dbReference>
<dbReference type="SUPFAM" id="SSF81383">
    <property type="entry name" value="F-box domain"/>
    <property type="match status" value="1"/>
</dbReference>
<dbReference type="InterPro" id="IPR001810">
    <property type="entry name" value="F-box_dom"/>
</dbReference>
<dbReference type="PROSITE" id="PS50181">
    <property type="entry name" value="FBOX"/>
    <property type="match status" value="1"/>
</dbReference>
<evidence type="ECO:0000259" key="1">
    <source>
        <dbReference type="PROSITE" id="PS50181"/>
    </source>
</evidence>
<comment type="caution">
    <text evidence="2">The sequence shown here is derived from an EMBL/GenBank/DDBJ whole genome shotgun (WGS) entry which is preliminary data.</text>
</comment>
<dbReference type="EMBL" id="BTGU01000009">
    <property type="protein sequence ID" value="GMN38954.1"/>
    <property type="molecule type" value="Genomic_DNA"/>
</dbReference>
<keyword evidence="3" id="KW-1185">Reference proteome</keyword>
<feature type="domain" description="F-box" evidence="1">
    <location>
        <begin position="17"/>
        <end position="52"/>
    </location>
</feature>
<dbReference type="InterPro" id="IPR032675">
    <property type="entry name" value="LRR_dom_sf"/>
</dbReference>
<dbReference type="Pfam" id="PF23622">
    <property type="entry name" value="LRR_At1g61320_AtMIF1"/>
    <property type="match status" value="1"/>
</dbReference>
<dbReference type="Pfam" id="PF00646">
    <property type="entry name" value="F-box"/>
    <property type="match status" value="1"/>
</dbReference>
<dbReference type="PANTHER" id="PTHR34145">
    <property type="entry name" value="OS02G0105600 PROTEIN"/>
    <property type="match status" value="1"/>
</dbReference>
<proteinExistence type="predicted"/>
<accession>A0AA87ZKX0</accession>